<sequence length="165" mass="18579">MPATRRLSSFFSAKNYRFPNRRRSTARYSLAHSSRPPQLSHTPLPSPCPLQISSRNNFQRAPLSQVAKAVPVGTDPAPSSSVRRNIPAPWPIRIHRFCAVSPSLYNRTQATVTSDRNLSNRLATRNALDHHGLLLSKDRFYILHSTGLTHQLVNYQPAMIPGTWD</sequence>
<dbReference type="Proteomes" id="UP000092993">
    <property type="component" value="Unassembled WGS sequence"/>
</dbReference>
<gene>
    <name evidence="1" type="ORF">A0H81_08213</name>
</gene>
<accession>A0A1C7M4J9</accession>
<protein>
    <submittedName>
        <fullName evidence="1">Uncharacterized protein</fullName>
    </submittedName>
</protein>
<evidence type="ECO:0000313" key="2">
    <source>
        <dbReference type="Proteomes" id="UP000092993"/>
    </source>
</evidence>
<organism evidence="1 2">
    <name type="scientific">Grifola frondosa</name>
    <name type="common">Maitake</name>
    <name type="synonym">Polyporus frondosus</name>
    <dbReference type="NCBI Taxonomy" id="5627"/>
    <lineage>
        <taxon>Eukaryota</taxon>
        <taxon>Fungi</taxon>
        <taxon>Dikarya</taxon>
        <taxon>Basidiomycota</taxon>
        <taxon>Agaricomycotina</taxon>
        <taxon>Agaricomycetes</taxon>
        <taxon>Polyporales</taxon>
        <taxon>Grifolaceae</taxon>
        <taxon>Grifola</taxon>
    </lineage>
</organism>
<name>A0A1C7M4J9_GRIFR</name>
<evidence type="ECO:0000313" key="1">
    <source>
        <dbReference type="EMBL" id="OBZ71831.1"/>
    </source>
</evidence>
<dbReference type="AlphaFoldDB" id="A0A1C7M4J9"/>
<comment type="caution">
    <text evidence="1">The sequence shown here is derived from an EMBL/GenBank/DDBJ whole genome shotgun (WGS) entry which is preliminary data.</text>
</comment>
<keyword evidence="2" id="KW-1185">Reference proteome</keyword>
<dbReference type="EMBL" id="LUGG01000010">
    <property type="protein sequence ID" value="OBZ71831.1"/>
    <property type="molecule type" value="Genomic_DNA"/>
</dbReference>
<reference evidence="1 2" key="1">
    <citation type="submission" date="2016-03" db="EMBL/GenBank/DDBJ databases">
        <title>Whole genome sequencing of Grifola frondosa 9006-11.</title>
        <authorList>
            <person name="Min B."/>
            <person name="Park H."/>
            <person name="Kim J.-G."/>
            <person name="Cho H."/>
            <person name="Oh Y.-L."/>
            <person name="Kong W.-S."/>
            <person name="Choi I.-G."/>
        </authorList>
    </citation>
    <scope>NUCLEOTIDE SEQUENCE [LARGE SCALE GENOMIC DNA]</scope>
    <source>
        <strain evidence="1 2">9006-11</strain>
    </source>
</reference>
<proteinExistence type="predicted"/>